<dbReference type="EMBL" id="BAABHF010000028">
    <property type="protein sequence ID" value="GAA4502693.1"/>
    <property type="molecule type" value="Genomic_DNA"/>
</dbReference>
<dbReference type="RefSeq" id="WP_345468741.1">
    <property type="nucleotide sequence ID" value="NZ_BAABHF010000028.1"/>
</dbReference>
<feature type="domain" description="HTH arsR-type" evidence="1">
    <location>
        <begin position="95"/>
        <end position="170"/>
    </location>
</feature>
<protein>
    <submittedName>
        <fullName evidence="2">Helix-turn-helix domain-containing protein</fullName>
    </submittedName>
</protein>
<reference evidence="3" key="1">
    <citation type="journal article" date="2019" name="Int. J. Syst. Evol. Microbiol.">
        <title>The Global Catalogue of Microorganisms (GCM) 10K type strain sequencing project: providing services to taxonomists for standard genome sequencing and annotation.</title>
        <authorList>
            <consortium name="The Broad Institute Genomics Platform"/>
            <consortium name="The Broad Institute Genome Sequencing Center for Infectious Disease"/>
            <person name="Wu L."/>
            <person name="Ma J."/>
        </authorList>
    </citation>
    <scope>NUCLEOTIDE SEQUENCE [LARGE SCALE GENOMIC DNA]</scope>
    <source>
        <strain evidence="3">JCM 17933</strain>
    </source>
</reference>
<proteinExistence type="predicted"/>
<sequence>MADDDAGAEPGLAERLARLEERVAALESANAAPVSTPGVSSDRFWALDGLKERIPDPGAVLFAGSVTLPTGEHYDWQEGHPTTAILDGDWTEAGTTLTALAHPIRLLLLREILGGARTTAELGNHEQLGTTGQLYHHLRQLVSAGWLRSTTRGQYTVPPERVIPLLVILTICHR</sequence>
<dbReference type="SMART" id="SM00418">
    <property type="entry name" value="HTH_ARSR"/>
    <property type="match status" value="1"/>
</dbReference>
<dbReference type="InterPro" id="IPR036390">
    <property type="entry name" value="WH_DNA-bd_sf"/>
</dbReference>
<evidence type="ECO:0000259" key="1">
    <source>
        <dbReference type="SMART" id="SM00418"/>
    </source>
</evidence>
<accession>A0ABP8QJ08</accession>
<dbReference type="Proteomes" id="UP001500503">
    <property type="component" value="Unassembled WGS sequence"/>
</dbReference>
<organism evidence="2 3">
    <name type="scientific">Actinoallomurus oryzae</name>
    <dbReference type="NCBI Taxonomy" id="502180"/>
    <lineage>
        <taxon>Bacteria</taxon>
        <taxon>Bacillati</taxon>
        <taxon>Actinomycetota</taxon>
        <taxon>Actinomycetes</taxon>
        <taxon>Streptosporangiales</taxon>
        <taxon>Thermomonosporaceae</taxon>
        <taxon>Actinoallomurus</taxon>
    </lineage>
</organism>
<gene>
    <name evidence="2" type="ORF">GCM10023191_054610</name>
</gene>
<dbReference type="InterPro" id="IPR001845">
    <property type="entry name" value="HTH_ArsR_DNA-bd_dom"/>
</dbReference>
<dbReference type="Gene3D" id="1.10.10.10">
    <property type="entry name" value="Winged helix-like DNA-binding domain superfamily/Winged helix DNA-binding domain"/>
    <property type="match status" value="1"/>
</dbReference>
<evidence type="ECO:0000313" key="2">
    <source>
        <dbReference type="EMBL" id="GAA4502693.1"/>
    </source>
</evidence>
<dbReference type="SUPFAM" id="SSF46785">
    <property type="entry name" value="Winged helix' DNA-binding domain"/>
    <property type="match status" value="1"/>
</dbReference>
<keyword evidence="3" id="KW-1185">Reference proteome</keyword>
<comment type="caution">
    <text evidence="2">The sequence shown here is derived from an EMBL/GenBank/DDBJ whole genome shotgun (WGS) entry which is preliminary data.</text>
</comment>
<evidence type="ECO:0000313" key="3">
    <source>
        <dbReference type="Proteomes" id="UP001500503"/>
    </source>
</evidence>
<dbReference type="InterPro" id="IPR036388">
    <property type="entry name" value="WH-like_DNA-bd_sf"/>
</dbReference>
<name>A0ABP8QJ08_9ACTN</name>